<dbReference type="EMBL" id="BMQX01000012">
    <property type="protein sequence ID" value="GGQ19046.1"/>
    <property type="molecule type" value="Genomic_DNA"/>
</dbReference>
<protein>
    <submittedName>
        <fullName evidence="1">Uncharacterized protein</fullName>
    </submittedName>
</protein>
<keyword evidence="2" id="KW-1185">Reference proteome</keyword>
<evidence type="ECO:0000313" key="2">
    <source>
        <dbReference type="Proteomes" id="UP000619118"/>
    </source>
</evidence>
<reference evidence="2" key="1">
    <citation type="journal article" date="2019" name="Int. J. Syst. Evol. Microbiol.">
        <title>The Global Catalogue of Microorganisms (GCM) 10K type strain sequencing project: providing services to taxonomists for standard genome sequencing and annotation.</title>
        <authorList>
            <consortium name="The Broad Institute Genomics Platform"/>
            <consortium name="The Broad Institute Genome Sequencing Center for Infectious Disease"/>
            <person name="Wu L."/>
            <person name="Ma J."/>
        </authorList>
    </citation>
    <scope>NUCLEOTIDE SEQUENCE [LARGE SCALE GENOMIC DNA]</scope>
    <source>
        <strain evidence="2">JCM 32306</strain>
    </source>
</reference>
<dbReference type="RefSeq" id="WP_160054222.1">
    <property type="nucleotide sequence ID" value="NZ_BMQX01000012.1"/>
</dbReference>
<organism evidence="1 2">
    <name type="scientific">Shewanella litoralis</name>
    <dbReference type="NCBI Taxonomy" id="2282700"/>
    <lineage>
        <taxon>Bacteria</taxon>
        <taxon>Pseudomonadati</taxon>
        <taxon>Pseudomonadota</taxon>
        <taxon>Gammaproteobacteria</taxon>
        <taxon>Alteromonadales</taxon>
        <taxon>Shewanellaceae</taxon>
        <taxon>Shewanella</taxon>
    </lineage>
</organism>
<evidence type="ECO:0000313" key="1">
    <source>
        <dbReference type="EMBL" id="GGQ19046.1"/>
    </source>
</evidence>
<proteinExistence type="predicted"/>
<name>A0ABQ2RAA9_9GAMM</name>
<accession>A0ABQ2RAA9</accession>
<comment type="caution">
    <text evidence="1">The sequence shown here is derived from an EMBL/GenBank/DDBJ whole genome shotgun (WGS) entry which is preliminary data.</text>
</comment>
<sequence length="200" mass="22866">MVANHPVDFSTDLTEERLNIVCNLCLDAIADSLIDSSSIYDTPWTKGCLAYGRLQGLVIHMAKSRDYEWIVLANKTMDFTARIGSTLVQFVVDDPYNPKKTHRLHTNSVENMQLSLDFESKARVDVATWRVFITFDKHDQQVQPSAVLVGFDFNQNPICFWNYEDTIPMPVAAELTNVVEIPEPQLARKQNRDDEVNETR</sequence>
<dbReference type="Proteomes" id="UP000619118">
    <property type="component" value="Unassembled WGS sequence"/>
</dbReference>
<gene>
    <name evidence="1" type="ORF">GCM10009411_19100</name>
</gene>